<keyword evidence="1" id="KW-0378">Hydrolase</keyword>
<dbReference type="SUPFAM" id="SSF53187">
    <property type="entry name" value="Zn-dependent exopeptidases"/>
    <property type="match status" value="1"/>
</dbReference>
<evidence type="ECO:0000313" key="3">
    <source>
        <dbReference type="EMBL" id="MBJ3776635.1"/>
    </source>
</evidence>
<name>A0A934MH67_9HYPH</name>
<reference evidence="3" key="1">
    <citation type="submission" date="2020-12" db="EMBL/GenBank/DDBJ databases">
        <title>Bacterial taxonomy.</title>
        <authorList>
            <person name="Pan X."/>
        </authorList>
    </citation>
    <scope>NUCLEOTIDE SEQUENCE</scope>
    <source>
        <strain evidence="3">B2012</strain>
    </source>
</reference>
<keyword evidence="4" id="KW-1185">Reference proteome</keyword>
<evidence type="ECO:0000313" key="4">
    <source>
        <dbReference type="Proteomes" id="UP000609531"/>
    </source>
</evidence>
<dbReference type="Proteomes" id="UP000609531">
    <property type="component" value="Unassembled WGS sequence"/>
</dbReference>
<organism evidence="3 4">
    <name type="scientific">Acuticoccus mangrovi</name>
    <dbReference type="NCBI Taxonomy" id="2796142"/>
    <lineage>
        <taxon>Bacteria</taxon>
        <taxon>Pseudomonadati</taxon>
        <taxon>Pseudomonadota</taxon>
        <taxon>Alphaproteobacteria</taxon>
        <taxon>Hyphomicrobiales</taxon>
        <taxon>Amorphaceae</taxon>
        <taxon>Acuticoccus</taxon>
    </lineage>
</organism>
<protein>
    <submittedName>
        <fullName evidence="3">M20/M25/M40 family metallo-hydrolase</fullName>
    </submittedName>
</protein>
<proteinExistence type="predicted"/>
<sequence length="430" mass="46929">MTHHFEFQGTRVPLDTDELVELALALCNIESPAGEEAEVGAFIHDWMAREGFAPRKISMFPDRFNVLGTLPGAGDGYSLIFNSHMDTGRSKADVWSIRDPGVGINHGAWVKDGTLFGEGIVNDKGPMAAFMIAAKAIKAAGIALRGDLLLSAVPGEIGYEAVDEFASPRYLSKEVGARYLVQHGGVADFALVAEGTDFRYSGIEAGKAFFKITVFGAPQFYTPFTPMAEVGPDHPNAIVRASLLIPRLQAWANDYEKRHTHTTKDGTIVPKAVIGAIRAGNPYHVTRTSELCALYLDCRLTPVSDPLEIRRELRDLLAETGLEGEVELFLYRRSYGAGDNEVLLDGLRRGHEATIGGALELAEPVFSSMWRDVLIFNEMGIPAITYGPPRSFRQQAMSVDDLARSAAVYARTALEVCTREKPRRRATGAA</sequence>
<dbReference type="InterPro" id="IPR002933">
    <property type="entry name" value="Peptidase_M20"/>
</dbReference>
<dbReference type="Pfam" id="PF01546">
    <property type="entry name" value="Peptidase_M20"/>
    <property type="match status" value="1"/>
</dbReference>
<dbReference type="Gene3D" id="3.40.630.10">
    <property type="entry name" value="Zn peptidases"/>
    <property type="match status" value="2"/>
</dbReference>
<comment type="caution">
    <text evidence="3">The sequence shown here is derived from an EMBL/GenBank/DDBJ whole genome shotgun (WGS) entry which is preliminary data.</text>
</comment>
<dbReference type="Pfam" id="PF07687">
    <property type="entry name" value="M20_dimer"/>
    <property type="match status" value="1"/>
</dbReference>
<dbReference type="GO" id="GO:0016787">
    <property type="term" value="F:hydrolase activity"/>
    <property type="evidence" value="ECO:0007669"/>
    <property type="project" value="UniProtKB-KW"/>
</dbReference>
<evidence type="ECO:0000259" key="2">
    <source>
        <dbReference type="Pfam" id="PF07687"/>
    </source>
</evidence>
<dbReference type="PANTHER" id="PTHR43808">
    <property type="entry name" value="ACETYLORNITHINE DEACETYLASE"/>
    <property type="match status" value="1"/>
</dbReference>
<evidence type="ECO:0000256" key="1">
    <source>
        <dbReference type="ARBA" id="ARBA00022801"/>
    </source>
</evidence>
<dbReference type="EMBL" id="JAEKJA010000010">
    <property type="protein sequence ID" value="MBJ3776635.1"/>
    <property type="molecule type" value="Genomic_DNA"/>
</dbReference>
<dbReference type="InterPro" id="IPR011650">
    <property type="entry name" value="Peptidase_M20_dimer"/>
</dbReference>
<dbReference type="AlphaFoldDB" id="A0A934MH67"/>
<feature type="domain" description="Peptidase M20 dimerisation" evidence="2">
    <location>
        <begin position="234"/>
        <end position="324"/>
    </location>
</feature>
<accession>A0A934MH67</accession>
<dbReference type="RefSeq" id="WP_198882536.1">
    <property type="nucleotide sequence ID" value="NZ_JAEKJA010000010.1"/>
</dbReference>
<gene>
    <name evidence="3" type="ORF">JCR33_13095</name>
</gene>
<dbReference type="InterPro" id="IPR050072">
    <property type="entry name" value="Peptidase_M20A"/>
</dbReference>